<organism evidence="1 2">
    <name type="scientific">Thelephora ganbajun</name>
    <name type="common">Ganba fungus</name>
    <dbReference type="NCBI Taxonomy" id="370292"/>
    <lineage>
        <taxon>Eukaryota</taxon>
        <taxon>Fungi</taxon>
        <taxon>Dikarya</taxon>
        <taxon>Basidiomycota</taxon>
        <taxon>Agaricomycotina</taxon>
        <taxon>Agaricomycetes</taxon>
        <taxon>Thelephorales</taxon>
        <taxon>Thelephoraceae</taxon>
        <taxon>Thelephora</taxon>
    </lineage>
</organism>
<dbReference type="Proteomes" id="UP000886501">
    <property type="component" value="Unassembled WGS sequence"/>
</dbReference>
<name>A0ACB6ZK61_THEGA</name>
<evidence type="ECO:0000313" key="2">
    <source>
        <dbReference type="Proteomes" id="UP000886501"/>
    </source>
</evidence>
<proteinExistence type="predicted"/>
<gene>
    <name evidence="1" type="ORF">BDM02DRAFT_1687055</name>
</gene>
<dbReference type="EMBL" id="MU117990">
    <property type="protein sequence ID" value="KAF9649992.1"/>
    <property type="molecule type" value="Genomic_DNA"/>
</dbReference>
<keyword evidence="2" id="KW-1185">Reference proteome</keyword>
<reference evidence="1" key="1">
    <citation type="submission" date="2019-10" db="EMBL/GenBank/DDBJ databases">
        <authorList>
            <consortium name="DOE Joint Genome Institute"/>
            <person name="Kuo A."/>
            <person name="Miyauchi S."/>
            <person name="Kiss E."/>
            <person name="Drula E."/>
            <person name="Kohler A."/>
            <person name="Sanchez-Garcia M."/>
            <person name="Andreopoulos B."/>
            <person name="Barry K.W."/>
            <person name="Bonito G."/>
            <person name="Buee M."/>
            <person name="Carver A."/>
            <person name="Chen C."/>
            <person name="Cichocki N."/>
            <person name="Clum A."/>
            <person name="Culley D."/>
            <person name="Crous P.W."/>
            <person name="Fauchery L."/>
            <person name="Girlanda M."/>
            <person name="Hayes R."/>
            <person name="Keri Z."/>
            <person name="Labutti K."/>
            <person name="Lipzen A."/>
            <person name="Lombard V."/>
            <person name="Magnuson J."/>
            <person name="Maillard F."/>
            <person name="Morin E."/>
            <person name="Murat C."/>
            <person name="Nolan M."/>
            <person name="Ohm R."/>
            <person name="Pangilinan J."/>
            <person name="Pereira M."/>
            <person name="Perotto S."/>
            <person name="Peter M."/>
            <person name="Riley R."/>
            <person name="Sitrit Y."/>
            <person name="Stielow B."/>
            <person name="Szollosi G."/>
            <person name="Zifcakova L."/>
            <person name="Stursova M."/>
            <person name="Spatafora J.W."/>
            <person name="Tedersoo L."/>
            <person name="Vaario L.-M."/>
            <person name="Yamada A."/>
            <person name="Yan M."/>
            <person name="Wang P."/>
            <person name="Xu J."/>
            <person name="Bruns T."/>
            <person name="Baldrian P."/>
            <person name="Vilgalys R."/>
            <person name="Henrissat B."/>
            <person name="Grigoriev I.V."/>
            <person name="Hibbett D."/>
            <person name="Nagy L.G."/>
            <person name="Martin F.M."/>
        </authorList>
    </citation>
    <scope>NUCLEOTIDE SEQUENCE</scope>
    <source>
        <strain evidence="1">P2</strain>
    </source>
</reference>
<evidence type="ECO:0000313" key="1">
    <source>
        <dbReference type="EMBL" id="KAF9649992.1"/>
    </source>
</evidence>
<protein>
    <submittedName>
        <fullName evidence="1">NAD(P)-binding protein</fullName>
    </submittedName>
</protein>
<sequence>MVFRSFAVIGAGNIGSFIIAELLRLKAIGTVTSITVISRSDASASHPEWVMQGAKFATINYDDRSTLLAAFEGVDVAISAVANGPGGIQSQKVLADAAKTAGVKIFVPSEFGSPSAKLEGDVALKAQIRNYLQEIGLPYAILYTGPFADMLFSPFFGFDFANGKVTVPGLGDAPISFTGRPDVVRYIGFVFTNLPAEKLEWKVLRMEGERTTLNEILRSYQEKTGKSLEINYITPEELEKRTDFAAAIALRWEKGEGVVGDTVDNDLYPGWNPKKALEYIA</sequence>
<reference evidence="1" key="2">
    <citation type="journal article" date="2020" name="Nat. Commun.">
        <title>Large-scale genome sequencing of mycorrhizal fungi provides insights into the early evolution of symbiotic traits.</title>
        <authorList>
            <person name="Miyauchi S."/>
            <person name="Kiss E."/>
            <person name="Kuo A."/>
            <person name="Drula E."/>
            <person name="Kohler A."/>
            <person name="Sanchez-Garcia M."/>
            <person name="Morin E."/>
            <person name="Andreopoulos B."/>
            <person name="Barry K.W."/>
            <person name="Bonito G."/>
            <person name="Buee M."/>
            <person name="Carver A."/>
            <person name="Chen C."/>
            <person name="Cichocki N."/>
            <person name="Clum A."/>
            <person name="Culley D."/>
            <person name="Crous P.W."/>
            <person name="Fauchery L."/>
            <person name="Girlanda M."/>
            <person name="Hayes R.D."/>
            <person name="Keri Z."/>
            <person name="LaButti K."/>
            <person name="Lipzen A."/>
            <person name="Lombard V."/>
            <person name="Magnuson J."/>
            <person name="Maillard F."/>
            <person name="Murat C."/>
            <person name="Nolan M."/>
            <person name="Ohm R.A."/>
            <person name="Pangilinan J."/>
            <person name="Pereira M.F."/>
            <person name="Perotto S."/>
            <person name="Peter M."/>
            <person name="Pfister S."/>
            <person name="Riley R."/>
            <person name="Sitrit Y."/>
            <person name="Stielow J.B."/>
            <person name="Szollosi G."/>
            <person name="Zifcakova L."/>
            <person name="Stursova M."/>
            <person name="Spatafora J.W."/>
            <person name="Tedersoo L."/>
            <person name="Vaario L.M."/>
            <person name="Yamada A."/>
            <person name="Yan M."/>
            <person name="Wang P."/>
            <person name="Xu J."/>
            <person name="Bruns T."/>
            <person name="Baldrian P."/>
            <person name="Vilgalys R."/>
            <person name="Dunand C."/>
            <person name="Henrissat B."/>
            <person name="Grigoriev I.V."/>
            <person name="Hibbett D."/>
            <person name="Nagy L.G."/>
            <person name="Martin F.M."/>
        </authorList>
    </citation>
    <scope>NUCLEOTIDE SEQUENCE</scope>
    <source>
        <strain evidence="1">P2</strain>
    </source>
</reference>
<accession>A0ACB6ZK61</accession>
<comment type="caution">
    <text evidence="1">The sequence shown here is derived from an EMBL/GenBank/DDBJ whole genome shotgun (WGS) entry which is preliminary data.</text>
</comment>